<dbReference type="SUPFAM" id="SSF55874">
    <property type="entry name" value="ATPase domain of HSP90 chaperone/DNA topoisomerase II/histidine kinase"/>
    <property type="match status" value="1"/>
</dbReference>
<keyword evidence="3" id="KW-0808">Transferase</keyword>
<evidence type="ECO:0000256" key="5">
    <source>
        <dbReference type="ARBA" id="ARBA00023012"/>
    </source>
</evidence>
<dbReference type="PANTHER" id="PTHR24421:SF10">
    <property type="entry name" value="NITRATE_NITRITE SENSOR PROTEIN NARQ"/>
    <property type="match status" value="1"/>
</dbReference>
<evidence type="ECO:0000256" key="3">
    <source>
        <dbReference type="ARBA" id="ARBA00022679"/>
    </source>
</evidence>
<keyword evidence="8" id="KW-1185">Reference proteome</keyword>
<organism evidence="7 8">
    <name type="scientific">Dactylosporangium maewongense</name>
    <dbReference type="NCBI Taxonomy" id="634393"/>
    <lineage>
        <taxon>Bacteria</taxon>
        <taxon>Bacillati</taxon>
        <taxon>Actinomycetota</taxon>
        <taxon>Actinomycetes</taxon>
        <taxon>Micromonosporales</taxon>
        <taxon>Micromonosporaceae</taxon>
        <taxon>Dactylosporangium</taxon>
    </lineage>
</organism>
<gene>
    <name evidence="7" type="ORF">GCM10009827_119420</name>
</gene>
<name>A0ABN2DHP5_9ACTN</name>
<proteinExistence type="predicted"/>
<dbReference type="PANTHER" id="PTHR24421">
    <property type="entry name" value="NITRATE/NITRITE SENSOR PROTEIN NARX-RELATED"/>
    <property type="match status" value="1"/>
</dbReference>
<comment type="caution">
    <text evidence="7">The sequence shown here is derived from an EMBL/GenBank/DDBJ whole genome shotgun (WGS) entry which is preliminary data.</text>
</comment>
<evidence type="ECO:0000256" key="4">
    <source>
        <dbReference type="ARBA" id="ARBA00022777"/>
    </source>
</evidence>
<reference evidence="7 8" key="1">
    <citation type="journal article" date="2019" name="Int. J. Syst. Evol. Microbiol.">
        <title>The Global Catalogue of Microorganisms (GCM) 10K type strain sequencing project: providing services to taxonomists for standard genome sequencing and annotation.</title>
        <authorList>
            <consortium name="The Broad Institute Genomics Platform"/>
            <consortium name="The Broad Institute Genome Sequencing Center for Infectious Disease"/>
            <person name="Wu L."/>
            <person name="Ma J."/>
        </authorList>
    </citation>
    <scope>NUCLEOTIDE SEQUENCE [LARGE SCALE GENOMIC DNA]</scope>
    <source>
        <strain evidence="7 8">JCM 15933</strain>
    </source>
</reference>
<evidence type="ECO:0000313" key="8">
    <source>
        <dbReference type="Proteomes" id="UP001501470"/>
    </source>
</evidence>
<dbReference type="CDD" id="cd16917">
    <property type="entry name" value="HATPase_UhpB-NarQ-NarX-like"/>
    <property type="match status" value="1"/>
</dbReference>
<comment type="catalytic activity">
    <reaction evidence="1">
        <text>ATP + protein L-histidine = ADP + protein N-phospho-L-histidine.</text>
        <dbReference type="EC" id="2.7.13.3"/>
    </reaction>
</comment>
<protein>
    <recommendedName>
        <fullName evidence="2">histidine kinase</fullName>
        <ecNumber evidence="2">2.7.13.3</ecNumber>
    </recommendedName>
</protein>
<dbReference type="InterPro" id="IPR050482">
    <property type="entry name" value="Sensor_HK_TwoCompSys"/>
</dbReference>
<keyword evidence="4" id="KW-0418">Kinase</keyword>
<evidence type="ECO:0000313" key="7">
    <source>
        <dbReference type="EMBL" id="GAA1577724.1"/>
    </source>
</evidence>
<sequence>MVYVSIEADHANLRLSIRDNGIGGANPGKGSGLIGLQDRIETLGGHMEIASPPGGGTALHVDIPVNDT</sequence>
<accession>A0ABN2DHP5</accession>
<dbReference type="Gene3D" id="3.30.565.10">
    <property type="entry name" value="Histidine kinase-like ATPase, C-terminal domain"/>
    <property type="match status" value="1"/>
</dbReference>
<dbReference type="EC" id="2.7.13.3" evidence="2"/>
<dbReference type="EMBL" id="BAAAQD010000067">
    <property type="protein sequence ID" value="GAA1577724.1"/>
    <property type="molecule type" value="Genomic_DNA"/>
</dbReference>
<dbReference type="InterPro" id="IPR003594">
    <property type="entry name" value="HATPase_dom"/>
</dbReference>
<dbReference type="Proteomes" id="UP001501470">
    <property type="component" value="Unassembled WGS sequence"/>
</dbReference>
<evidence type="ECO:0000256" key="1">
    <source>
        <dbReference type="ARBA" id="ARBA00000085"/>
    </source>
</evidence>
<evidence type="ECO:0000256" key="2">
    <source>
        <dbReference type="ARBA" id="ARBA00012438"/>
    </source>
</evidence>
<feature type="domain" description="Histidine kinase/HSP90-like ATPase" evidence="6">
    <location>
        <begin position="2"/>
        <end position="65"/>
    </location>
</feature>
<keyword evidence="5" id="KW-0902">Two-component regulatory system</keyword>
<dbReference type="InterPro" id="IPR036890">
    <property type="entry name" value="HATPase_C_sf"/>
</dbReference>
<dbReference type="Pfam" id="PF02518">
    <property type="entry name" value="HATPase_c"/>
    <property type="match status" value="1"/>
</dbReference>
<evidence type="ECO:0000259" key="6">
    <source>
        <dbReference type="Pfam" id="PF02518"/>
    </source>
</evidence>